<evidence type="ECO:0000313" key="3">
    <source>
        <dbReference type="Proteomes" id="UP000728032"/>
    </source>
</evidence>
<gene>
    <name evidence="2" type="ORF">ONB1V03_LOCUS10745</name>
</gene>
<name>A0A7R9M5S7_9ACAR</name>
<dbReference type="InterPro" id="IPR052586">
    <property type="entry name" value="ASCC2"/>
</dbReference>
<feature type="compositionally biased region" description="Basic and acidic residues" evidence="1">
    <location>
        <begin position="255"/>
        <end position="271"/>
    </location>
</feature>
<feature type="region of interest" description="Disordered" evidence="1">
    <location>
        <begin position="234"/>
        <end position="279"/>
    </location>
</feature>
<dbReference type="EMBL" id="CAJPVJ010007494">
    <property type="protein sequence ID" value="CAG2171282.1"/>
    <property type="molecule type" value="Genomic_DNA"/>
</dbReference>
<dbReference type="PANTHER" id="PTHR21494">
    <property type="entry name" value="ACTIVATING SIGNAL COINTEGRATOR 1 COMPLEX SUBUNIT 2 ASC-1 COMPLEX SUBUNIT P100"/>
    <property type="match status" value="1"/>
</dbReference>
<organism evidence="2">
    <name type="scientific">Oppiella nova</name>
    <dbReference type="NCBI Taxonomy" id="334625"/>
    <lineage>
        <taxon>Eukaryota</taxon>
        <taxon>Metazoa</taxon>
        <taxon>Ecdysozoa</taxon>
        <taxon>Arthropoda</taxon>
        <taxon>Chelicerata</taxon>
        <taxon>Arachnida</taxon>
        <taxon>Acari</taxon>
        <taxon>Acariformes</taxon>
        <taxon>Sarcoptiformes</taxon>
        <taxon>Oribatida</taxon>
        <taxon>Brachypylina</taxon>
        <taxon>Oppioidea</taxon>
        <taxon>Oppiidae</taxon>
        <taxon>Oppiella</taxon>
    </lineage>
</organism>
<dbReference type="GO" id="GO:0006355">
    <property type="term" value="P:regulation of DNA-templated transcription"/>
    <property type="evidence" value="ECO:0007669"/>
    <property type="project" value="TreeGrafter"/>
</dbReference>
<dbReference type="GO" id="GO:0043130">
    <property type="term" value="F:ubiquitin binding"/>
    <property type="evidence" value="ECO:0007669"/>
    <property type="project" value="TreeGrafter"/>
</dbReference>
<dbReference type="AlphaFoldDB" id="A0A7R9M5S7"/>
<reference evidence="2" key="1">
    <citation type="submission" date="2020-11" db="EMBL/GenBank/DDBJ databases">
        <authorList>
            <person name="Tran Van P."/>
        </authorList>
    </citation>
    <scope>NUCLEOTIDE SEQUENCE</scope>
</reference>
<dbReference type="OrthoDB" id="5577209at2759"/>
<accession>A0A7R9M5S7</accession>
<dbReference type="PANTHER" id="PTHR21494:SF0">
    <property type="entry name" value="ACTIVATING SIGNAL COINTEGRATOR 1 COMPLEX SUBUNIT 2"/>
    <property type="match status" value="1"/>
</dbReference>
<dbReference type="EMBL" id="OC922319">
    <property type="protein sequence ID" value="CAD7654095.1"/>
    <property type="molecule type" value="Genomic_DNA"/>
</dbReference>
<protein>
    <submittedName>
        <fullName evidence="2">Uncharacterized protein</fullName>
    </submittedName>
</protein>
<keyword evidence="3" id="KW-1185">Reference proteome</keyword>
<proteinExistence type="predicted"/>
<dbReference type="Proteomes" id="UP000728032">
    <property type="component" value="Unassembled WGS sequence"/>
</dbReference>
<evidence type="ECO:0000313" key="2">
    <source>
        <dbReference type="EMBL" id="CAD7654095.1"/>
    </source>
</evidence>
<evidence type="ECO:0000256" key="1">
    <source>
        <dbReference type="SAM" id="MobiDB-lite"/>
    </source>
</evidence>
<sequence length="434" mass="50261">MKTCLKRVHNLVFKLYLRMCSFTESKKHYISENTFGSLVYDNYLIDFPKIIDLSVLYADTNYHQLLTRMLENVVKCQPKYTEDLLKGEQIEKQLLIARSNLMFTFREIIKICFIDKLMDPKTKKQLKVDLMDQFIETLTSASFEKNFINDYCPQYAVEKDLEELSKNSELTQFESLDKTRIDYLKSLIQSSISTEGKSCDISNEGKDLCQIGGQVNGVESSDEVNENLQLELNEDNLPPPLSSLDRSLQKVSTKKTNEKKVKTNEKTRNSDNNDLPQTIPQTIPQVIDERKNIYNNDEFDIFRNKNIDLNRIHLGKKEKTVPKMDVKTREKIMSLHYMALEEEENEAMRVGEGDLMSSQLDKHRVVEELINADVFAQPLPSARFNHEFSRQMRCRLGFKGSDEISIGSSKNLLMLTSSLNPFLLRVLIMNSRAK</sequence>